<dbReference type="InterPro" id="IPR008160">
    <property type="entry name" value="Collagen"/>
</dbReference>
<dbReference type="EMBL" id="KN549245">
    <property type="protein sequence ID" value="KHJ99097.1"/>
    <property type="molecule type" value="Genomic_DNA"/>
</dbReference>
<evidence type="ECO:0000313" key="4">
    <source>
        <dbReference type="Proteomes" id="UP000053660"/>
    </source>
</evidence>
<name>A0A0B1TTE0_OESDE</name>
<evidence type="ECO:0000256" key="2">
    <source>
        <dbReference type="SAM" id="MobiDB-lite"/>
    </source>
</evidence>
<reference evidence="3 4" key="1">
    <citation type="submission" date="2014-03" db="EMBL/GenBank/DDBJ databases">
        <title>Draft genome of the hookworm Oesophagostomum dentatum.</title>
        <authorList>
            <person name="Mitreva M."/>
        </authorList>
    </citation>
    <scope>NUCLEOTIDE SEQUENCE [LARGE SCALE GENOMIC DNA]</scope>
    <source>
        <strain evidence="3 4">OD-Hann</strain>
    </source>
</reference>
<feature type="compositionally biased region" description="Pro residues" evidence="2">
    <location>
        <begin position="209"/>
        <end position="218"/>
    </location>
</feature>
<dbReference type="PANTHER" id="PTHR24637:SF236">
    <property type="entry name" value="NEMATODE CUTICLE COLLAGEN N-TERMINAL DOMAIN-CONTAINING PROTEIN"/>
    <property type="match status" value="1"/>
</dbReference>
<evidence type="ECO:0000313" key="3">
    <source>
        <dbReference type="EMBL" id="KHJ99097.1"/>
    </source>
</evidence>
<protein>
    <submittedName>
        <fullName evidence="3">Collagen triple helix repeat protein</fullName>
    </submittedName>
</protein>
<dbReference type="Pfam" id="PF01391">
    <property type="entry name" value="Collagen"/>
    <property type="match status" value="1"/>
</dbReference>
<dbReference type="PANTHER" id="PTHR24637">
    <property type="entry name" value="COLLAGEN"/>
    <property type="match status" value="1"/>
</dbReference>
<feature type="compositionally biased region" description="Low complexity" evidence="2">
    <location>
        <begin position="139"/>
        <end position="156"/>
    </location>
</feature>
<dbReference type="AlphaFoldDB" id="A0A0B1TTE0"/>
<keyword evidence="3" id="KW-0176">Collagen</keyword>
<keyword evidence="4" id="KW-1185">Reference proteome</keyword>
<dbReference type="Proteomes" id="UP000053660">
    <property type="component" value="Unassembled WGS sequence"/>
</dbReference>
<accession>A0A0B1TTE0</accession>
<evidence type="ECO:0000256" key="1">
    <source>
        <dbReference type="ARBA" id="ARBA00022737"/>
    </source>
</evidence>
<dbReference type="GO" id="GO:0005581">
    <property type="term" value="C:collagen trimer"/>
    <property type="evidence" value="ECO:0007669"/>
    <property type="project" value="UniProtKB-KW"/>
</dbReference>
<keyword evidence="1" id="KW-0677">Repeat</keyword>
<dbReference type="Gene3D" id="1.20.5.320">
    <property type="entry name" value="6-Phosphogluconate Dehydrogenase, domain 3"/>
    <property type="match status" value="1"/>
</dbReference>
<proteinExistence type="predicted"/>
<sequence length="329" mass="33417">MNTAVILAPLLGSTVTLLLCAIAVIDLLISISEFYNGATMELSEIENLTNSAWIAMGPLYTTTRDKREMSKSDMQRQTRQYSDCKPTFFSCPAGPSGLPGIPGSAGEPGLPGVDGKRGIDGSAIRFPFTSYGCIKCPPGSIGPSGDDGPPGLPGRDGMPGKPGEFGANGLPGLPGPEGDPGASGSPGSTGPPGLAGASGQKGRGIPGPAGYPGPPGPAGKPGRNGELGWSAFPGPPGHVGSVGNPGKPGADGLPGRVGDPGGAGGDAFYCPCPKRLISSNYLNKKPFYGVTTANAEGKLENAFYQLSKNSSFQLLKKRKPLHKRSLSKD</sequence>
<organism evidence="3 4">
    <name type="scientific">Oesophagostomum dentatum</name>
    <name type="common">Nodular worm</name>
    <dbReference type="NCBI Taxonomy" id="61180"/>
    <lineage>
        <taxon>Eukaryota</taxon>
        <taxon>Metazoa</taxon>
        <taxon>Ecdysozoa</taxon>
        <taxon>Nematoda</taxon>
        <taxon>Chromadorea</taxon>
        <taxon>Rhabditida</taxon>
        <taxon>Rhabditina</taxon>
        <taxon>Rhabditomorpha</taxon>
        <taxon>Strongyloidea</taxon>
        <taxon>Strongylidae</taxon>
        <taxon>Oesophagostomum</taxon>
    </lineage>
</organism>
<feature type="compositionally biased region" description="Low complexity" evidence="2">
    <location>
        <begin position="179"/>
        <end position="198"/>
    </location>
</feature>
<feature type="region of interest" description="Disordered" evidence="2">
    <location>
        <begin position="139"/>
        <end position="259"/>
    </location>
</feature>
<gene>
    <name evidence="3" type="ORF">OESDEN_00921</name>
</gene>